<dbReference type="GeneID" id="98919404"/>
<protein>
    <submittedName>
        <fullName evidence="2">Uncharacterized protein</fullName>
    </submittedName>
</protein>
<organism evidence="2 3">
    <name type="scientific">Eshraghiella crossota DSM 2876</name>
    <dbReference type="NCBI Taxonomy" id="511680"/>
    <lineage>
        <taxon>Bacteria</taxon>
        <taxon>Bacillati</taxon>
        <taxon>Bacillota</taxon>
        <taxon>Clostridia</taxon>
        <taxon>Lachnospirales</taxon>
        <taxon>Lachnospiraceae</taxon>
        <taxon>Eshraghiella</taxon>
    </lineage>
</organism>
<dbReference type="RefSeq" id="WP_005601569.1">
    <property type="nucleotide sequence ID" value="NZ_GG663520.1"/>
</dbReference>
<dbReference type="AlphaFoldDB" id="D4RXQ5"/>
<feature type="region of interest" description="Disordered" evidence="1">
    <location>
        <begin position="335"/>
        <end position="357"/>
    </location>
</feature>
<dbReference type="HOGENOM" id="CLU_775406_0_0_9"/>
<keyword evidence="3" id="KW-1185">Reference proteome</keyword>
<accession>D4RXQ5</accession>
<evidence type="ECO:0000256" key="1">
    <source>
        <dbReference type="SAM" id="MobiDB-lite"/>
    </source>
</evidence>
<reference evidence="2 3" key="1">
    <citation type="submission" date="2010-02" db="EMBL/GenBank/DDBJ databases">
        <authorList>
            <person name="Weinstock G."/>
            <person name="Sodergren E."/>
            <person name="Clifton S."/>
            <person name="Fulton L."/>
            <person name="Fulton B."/>
            <person name="Courtney L."/>
            <person name="Fronick C."/>
            <person name="Harrison M."/>
            <person name="Strong C."/>
            <person name="Farmer C."/>
            <person name="Delahaunty K."/>
            <person name="Markovic C."/>
            <person name="Hall O."/>
            <person name="Minx P."/>
            <person name="Tomlinson C."/>
            <person name="Mitreva M."/>
            <person name="Nelson J."/>
            <person name="Hou S."/>
            <person name="Wollam A."/>
            <person name="Pepin K.H."/>
            <person name="Johnson M."/>
            <person name="Bhonagiri V."/>
            <person name="Zhang X."/>
            <person name="Suruliraj S."/>
            <person name="Warren W."/>
            <person name="Chinwalla A."/>
            <person name="Mardis E.R."/>
            <person name="Wilson R.K."/>
        </authorList>
    </citation>
    <scope>NUCLEOTIDE SEQUENCE [LARGE SCALE GENOMIC DNA]</scope>
    <source>
        <strain evidence="2 3">DSM 2876</strain>
    </source>
</reference>
<comment type="caution">
    <text evidence="2">The sequence shown here is derived from an EMBL/GenBank/DDBJ whole genome shotgun (WGS) entry which is preliminary data.</text>
</comment>
<sequence>MSSYYTTAQLEAMRKARLKQELVDSIQKLKEQLQIKYENNIQVTNGLNIETNVFATDDSVGGYSKSIVVTGADLMVEEININAKRDELDFSDLLFSLHKKPTKLEQELDSWIKRVDDRPVLSEKDEKDRTRLLAQLASAIQSTTMDIEDKIGFVKMRVLTYLQESVIITDADKEKIKSTYLEYCALCETLELMPTEKIPYRIEIEIERMTSVLEKRRQDEYVMDVIEEIMEELGCHAKDDAVLDHMVGQMYAVDGHPLCDVFIGNDGSGIMFEPVGESKGSSLEQQRQIEISANSVCSLYAKLEERAAKKGVILRRVYAEPVGIEEMCFQSDISERSTRKNRRKTSVQKQRALNSEV</sequence>
<dbReference type="EMBL" id="ABWN01000020">
    <property type="protein sequence ID" value="EFF69137.1"/>
    <property type="molecule type" value="Genomic_DNA"/>
</dbReference>
<name>D4RXQ5_9FIRM</name>
<dbReference type="Proteomes" id="UP000006238">
    <property type="component" value="Unassembled WGS sequence"/>
</dbReference>
<proteinExistence type="predicted"/>
<feature type="compositionally biased region" description="Polar residues" evidence="1">
    <location>
        <begin position="347"/>
        <end position="357"/>
    </location>
</feature>
<evidence type="ECO:0000313" key="2">
    <source>
        <dbReference type="EMBL" id="EFF69137.1"/>
    </source>
</evidence>
<gene>
    <name evidence="2" type="ORF">BUTYVIB_00606</name>
</gene>
<evidence type="ECO:0000313" key="3">
    <source>
        <dbReference type="Proteomes" id="UP000006238"/>
    </source>
</evidence>